<dbReference type="SMART" id="SM00382">
    <property type="entry name" value="AAA"/>
    <property type="match status" value="1"/>
</dbReference>
<dbReference type="InterPro" id="IPR013767">
    <property type="entry name" value="PAS_fold"/>
</dbReference>
<dbReference type="GO" id="GO:0006355">
    <property type="term" value="P:regulation of DNA-templated transcription"/>
    <property type="evidence" value="ECO:0007669"/>
    <property type="project" value="InterPro"/>
</dbReference>
<dbReference type="Pfam" id="PF00989">
    <property type="entry name" value="PAS"/>
    <property type="match status" value="1"/>
</dbReference>
<keyword evidence="3" id="KW-0067">ATP-binding</keyword>
<keyword evidence="1" id="KW-0547">Nucleotide-binding</keyword>
<dbReference type="InterPro" id="IPR025943">
    <property type="entry name" value="Sigma_54_int_dom_ATP-bd_2"/>
</dbReference>
<feature type="domain" description="Sigma-54 factor interaction" evidence="8">
    <location>
        <begin position="164"/>
        <end position="394"/>
    </location>
</feature>
<dbReference type="Gene3D" id="3.40.50.300">
    <property type="entry name" value="P-loop containing nucleotide triphosphate hydrolases"/>
    <property type="match status" value="1"/>
</dbReference>
<dbReference type="CDD" id="cd00130">
    <property type="entry name" value="PAS"/>
    <property type="match status" value="1"/>
</dbReference>
<dbReference type="InterPro" id="IPR025662">
    <property type="entry name" value="Sigma_54_int_dom_ATP-bd_1"/>
</dbReference>
<evidence type="ECO:0000256" key="7">
    <source>
        <dbReference type="ARBA" id="ARBA00029500"/>
    </source>
</evidence>
<dbReference type="GO" id="GO:0005524">
    <property type="term" value="F:ATP binding"/>
    <property type="evidence" value="ECO:0007669"/>
    <property type="project" value="UniProtKB-KW"/>
</dbReference>
<reference evidence="11" key="1">
    <citation type="submission" date="2022-09" db="EMBL/GenBank/DDBJ databases">
        <title>Culturomic study of gut microbiota in children with autism spectrum disorder.</title>
        <authorList>
            <person name="Efimov B.A."/>
            <person name="Chaplin A.V."/>
            <person name="Sokolova S.R."/>
            <person name="Pikina A.P."/>
            <person name="Korzhanova M."/>
            <person name="Belova V."/>
            <person name="Korostin D."/>
        </authorList>
    </citation>
    <scope>NUCLEOTIDE SEQUENCE</scope>
    <source>
        <strain evidence="11">ASD5510</strain>
    </source>
</reference>
<dbReference type="SUPFAM" id="SSF52540">
    <property type="entry name" value="P-loop containing nucleoside triphosphate hydrolases"/>
    <property type="match status" value="1"/>
</dbReference>
<feature type="domain" description="PAS" evidence="9">
    <location>
        <begin position="20"/>
        <end position="73"/>
    </location>
</feature>
<dbReference type="FunFam" id="3.40.50.300:FF:000006">
    <property type="entry name" value="DNA-binding transcriptional regulator NtrC"/>
    <property type="match status" value="1"/>
</dbReference>
<sequence>MEKQMEQRKTELELEDTRLIMEELEEIIEGSFDGILVTDGQGNALLANTSYVRNTGIKKEDMIGHNIKEFLNPVWMKNSAVLLAIQQKGPVSLHHTTQHGRNIMATGRPIFDENGQIKRVVVNTRDISEIYELQEELLKAKKMEKLYFDQMTAEGDEDGGGETIVVTDPRMRDIYALLGKVCSFDTTVLICGESGVGKEVVARYLHEKNTLRKDKPFITVNCGAIPENLLESELFGYEEGAFTGAAKGGKVGLFEAASGGTLFLDEIGEMSLNLQVKLLRALESRTVVRVGGTRTIPVDVRIVAATNRDLVKMVDDQQFREDLFYRLNVISVDLPPLKERKGEIAPMTLKFLRKFNKEYGQDKKITYEVIKEFESYSWPGNIRQLKNTVENMVIVSSNEYLQLDDIPWMEEGANVQKNEKGEVPLQQAMENYEKELLKKAKEKYGSSRKVGVALQVDQSTVIRKLKKYGL</sequence>
<keyword evidence="6" id="KW-0804">Transcription</keyword>
<dbReference type="Proteomes" id="UP001065549">
    <property type="component" value="Unassembled WGS sequence"/>
</dbReference>
<keyword evidence="5" id="KW-0238">DNA-binding</keyword>
<dbReference type="PANTHER" id="PTHR32071">
    <property type="entry name" value="TRANSCRIPTIONAL REGULATORY PROTEIN"/>
    <property type="match status" value="1"/>
</dbReference>
<accession>A0A9J6QWU4</accession>
<evidence type="ECO:0000259" key="9">
    <source>
        <dbReference type="PROSITE" id="PS50112"/>
    </source>
</evidence>
<dbReference type="InterPro" id="IPR000014">
    <property type="entry name" value="PAS"/>
</dbReference>
<dbReference type="InterPro" id="IPR000700">
    <property type="entry name" value="PAS-assoc_C"/>
</dbReference>
<organism evidence="11 12">
    <name type="scientific">Hominibacterium faecale</name>
    <dbReference type="NCBI Taxonomy" id="2839743"/>
    <lineage>
        <taxon>Bacteria</taxon>
        <taxon>Bacillati</taxon>
        <taxon>Bacillota</taxon>
        <taxon>Clostridia</taxon>
        <taxon>Peptostreptococcales</taxon>
        <taxon>Anaerovoracaceae</taxon>
        <taxon>Hominibacterium</taxon>
    </lineage>
</organism>
<evidence type="ECO:0000256" key="5">
    <source>
        <dbReference type="ARBA" id="ARBA00023125"/>
    </source>
</evidence>
<dbReference type="SUPFAM" id="SSF46689">
    <property type="entry name" value="Homeodomain-like"/>
    <property type="match status" value="1"/>
</dbReference>
<dbReference type="PROSITE" id="PS50113">
    <property type="entry name" value="PAC"/>
    <property type="match status" value="1"/>
</dbReference>
<protein>
    <recommendedName>
        <fullName evidence="7">HTH-type transcriptional regulatory protein TyrR</fullName>
    </recommendedName>
</protein>
<dbReference type="EMBL" id="JAOSHN010000007">
    <property type="protein sequence ID" value="MCU7379946.1"/>
    <property type="molecule type" value="Genomic_DNA"/>
</dbReference>
<keyword evidence="2" id="KW-0058">Aromatic hydrocarbons catabolism</keyword>
<evidence type="ECO:0000256" key="6">
    <source>
        <dbReference type="ARBA" id="ARBA00023163"/>
    </source>
</evidence>
<evidence type="ECO:0000259" key="10">
    <source>
        <dbReference type="PROSITE" id="PS50113"/>
    </source>
</evidence>
<dbReference type="NCBIfam" id="TIGR04381">
    <property type="entry name" value="HTH_TypR"/>
    <property type="match status" value="1"/>
</dbReference>
<evidence type="ECO:0000313" key="11">
    <source>
        <dbReference type="EMBL" id="MCU7379946.1"/>
    </source>
</evidence>
<keyword evidence="4" id="KW-0805">Transcription regulation</keyword>
<dbReference type="Gene3D" id="1.10.8.60">
    <property type="match status" value="1"/>
</dbReference>
<evidence type="ECO:0000256" key="4">
    <source>
        <dbReference type="ARBA" id="ARBA00023015"/>
    </source>
</evidence>
<evidence type="ECO:0000256" key="2">
    <source>
        <dbReference type="ARBA" id="ARBA00022797"/>
    </source>
</evidence>
<dbReference type="SUPFAM" id="SSF55785">
    <property type="entry name" value="PYP-like sensor domain (PAS domain)"/>
    <property type="match status" value="1"/>
</dbReference>
<evidence type="ECO:0000256" key="1">
    <source>
        <dbReference type="ARBA" id="ARBA00022741"/>
    </source>
</evidence>
<dbReference type="PROSITE" id="PS00675">
    <property type="entry name" value="SIGMA54_INTERACT_1"/>
    <property type="match status" value="1"/>
</dbReference>
<dbReference type="RefSeq" id="WP_148394575.1">
    <property type="nucleotide sequence ID" value="NZ_JAJAGH010000003.1"/>
</dbReference>
<evidence type="ECO:0000313" key="12">
    <source>
        <dbReference type="Proteomes" id="UP001065549"/>
    </source>
</evidence>
<dbReference type="PROSITE" id="PS00676">
    <property type="entry name" value="SIGMA54_INTERACT_2"/>
    <property type="match status" value="1"/>
</dbReference>
<dbReference type="NCBIfam" id="TIGR00229">
    <property type="entry name" value="sensory_box"/>
    <property type="match status" value="1"/>
</dbReference>
<dbReference type="PROSITE" id="PS50045">
    <property type="entry name" value="SIGMA54_INTERACT_4"/>
    <property type="match status" value="1"/>
</dbReference>
<name>A0A9J6QWU4_9FIRM</name>
<dbReference type="Pfam" id="PF18024">
    <property type="entry name" value="HTH_50"/>
    <property type="match status" value="1"/>
</dbReference>
<dbReference type="PANTHER" id="PTHR32071:SF57">
    <property type="entry name" value="C4-DICARBOXYLATE TRANSPORT TRANSCRIPTIONAL REGULATORY PROTEIN DCTD"/>
    <property type="match status" value="1"/>
</dbReference>
<dbReference type="InterPro" id="IPR003593">
    <property type="entry name" value="AAA+_ATPase"/>
</dbReference>
<dbReference type="InterPro" id="IPR027417">
    <property type="entry name" value="P-loop_NTPase"/>
</dbReference>
<dbReference type="InterPro" id="IPR009057">
    <property type="entry name" value="Homeodomain-like_sf"/>
</dbReference>
<dbReference type="Pfam" id="PF00158">
    <property type="entry name" value="Sigma54_activat"/>
    <property type="match status" value="1"/>
</dbReference>
<dbReference type="AlphaFoldDB" id="A0A9J6QWU4"/>
<dbReference type="PROSITE" id="PS50112">
    <property type="entry name" value="PAS"/>
    <property type="match status" value="1"/>
</dbReference>
<dbReference type="Pfam" id="PF25601">
    <property type="entry name" value="AAA_lid_14"/>
    <property type="match status" value="1"/>
</dbReference>
<dbReference type="Gene3D" id="1.10.10.60">
    <property type="entry name" value="Homeodomain-like"/>
    <property type="match status" value="1"/>
</dbReference>
<dbReference type="PROSITE" id="PS00688">
    <property type="entry name" value="SIGMA54_INTERACT_3"/>
    <property type="match status" value="1"/>
</dbReference>
<evidence type="ECO:0000256" key="3">
    <source>
        <dbReference type="ARBA" id="ARBA00022840"/>
    </source>
</evidence>
<gene>
    <name evidence="11" type="ORF">OBO34_16520</name>
</gene>
<dbReference type="CDD" id="cd00009">
    <property type="entry name" value="AAA"/>
    <property type="match status" value="1"/>
</dbReference>
<keyword evidence="12" id="KW-1185">Reference proteome</keyword>
<feature type="domain" description="PAC" evidence="10">
    <location>
        <begin position="87"/>
        <end position="139"/>
    </location>
</feature>
<evidence type="ECO:0000259" key="8">
    <source>
        <dbReference type="PROSITE" id="PS50045"/>
    </source>
</evidence>
<dbReference type="InterPro" id="IPR035965">
    <property type="entry name" value="PAS-like_dom_sf"/>
</dbReference>
<dbReference type="InterPro" id="IPR030828">
    <property type="entry name" value="HTH_TyrR"/>
</dbReference>
<dbReference type="InterPro" id="IPR058031">
    <property type="entry name" value="AAA_lid_NorR"/>
</dbReference>
<proteinExistence type="predicted"/>
<dbReference type="InterPro" id="IPR025944">
    <property type="entry name" value="Sigma_54_int_dom_CS"/>
</dbReference>
<dbReference type="InterPro" id="IPR002078">
    <property type="entry name" value="Sigma_54_int"/>
</dbReference>
<comment type="caution">
    <text evidence="11">The sequence shown here is derived from an EMBL/GenBank/DDBJ whole genome shotgun (WGS) entry which is preliminary data.</text>
</comment>
<dbReference type="Gene3D" id="3.30.450.20">
    <property type="entry name" value="PAS domain"/>
    <property type="match status" value="1"/>
</dbReference>
<dbReference type="SMART" id="SM00091">
    <property type="entry name" value="PAS"/>
    <property type="match status" value="1"/>
</dbReference>
<dbReference type="GO" id="GO:0003677">
    <property type="term" value="F:DNA binding"/>
    <property type="evidence" value="ECO:0007669"/>
    <property type="project" value="UniProtKB-KW"/>
</dbReference>